<reference evidence="2" key="1">
    <citation type="journal article" date="2011" name="PLoS Genet.">
        <title>Genomic analysis of the necrotrophic fungal pathogens Sclerotinia sclerotiorum and Botrytis cinerea.</title>
        <authorList>
            <person name="Amselem J."/>
            <person name="Cuomo C.A."/>
            <person name="van Kan J.A."/>
            <person name="Viaud M."/>
            <person name="Benito E.P."/>
            <person name="Couloux A."/>
            <person name="Coutinho P.M."/>
            <person name="de Vries R.P."/>
            <person name="Dyer P.S."/>
            <person name="Fillinger S."/>
            <person name="Fournier E."/>
            <person name="Gout L."/>
            <person name="Hahn M."/>
            <person name="Kohn L."/>
            <person name="Lapalu N."/>
            <person name="Plummer K.M."/>
            <person name="Pradier J.M."/>
            <person name="Quevillon E."/>
            <person name="Sharon A."/>
            <person name="Simon A."/>
            <person name="ten Have A."/>
            <person name="Tudzynski B."/>
            <person name="Tudzynski P."/>
            <person name="Wincker P."/>
            <person name="Andrew M."/>
            <person name="Anthouard V."/>
            <person name="Beever R.E."/>
            <person name="Beffa R."/>
            <person name="Benoit I."/>
            <person name="Bouzid O."/>
            <person name="Brault B."/>
            <person name="Chen Z."/>
            <person name="Choquer M."/>
            <person name="Collemare J."/>
            <person name="Cotton P."/>
            <person name="Danchin E.G."/>
            <person name="Da Silva C."/>
            <person name="Gautier A."/>
            <person name="Giraud C."/>
            <person name="Giraud T."/>
            <person name="Gonzalez C."/>
            <person name="Grossetete S."/>
            <person name="Guldener U."/>
            <person name="Henrissat B."/>
            <person name="Howlett B.J."/>
            <person name="Kodira C."/>
            <person name="Kretschmer M."/>
            <person name="Lappartient A."/>
            <person name="Leroch M."/>
            <person name="Levis C."/>
            <person name="Mauceli E."/>
            <person name="Neuveglise C."/>
            <person name="Oeser B."/>
            <person name="Pearson M."/>
            <person name="Poulain J."/>
            <person name="Poussereau N."/>
            <person name="Quesneville H."/>
            <person name="Rascle C."/>
            <person name="Schumacher J."/>
            <person name="Segurens B."/>
            <person name="Sexton A."/>
            <person name="Silva E."/>
            <person name="Sirven C."/>
            <person name="Soanes D.M."/>
            <person name="Talbot N.J."/>
            <person name="Templeton M."/>
            <person name="Yandava C."/>
            <person name="Yarden O."/>
            <person name="Zeng Q."/>
            <person name="Rollins J.A."/>
            <person name="Lebrun M.H."/>
            <person name="Dickman M."/>
        </authorList>
    </citation>
    <scope>NUCLEOTIDE SEQUENCE [LARGE SCALE GENOMIC DNA]</scope>
    <source>
        <strain evidence="2">T4</strain>
    </source>
</reference>
<dbReference type="AlphaFoldDB" id="G2YPF2"/>
<gene>
    <name evidence="1" type="ORF">BofuT4_uP135450.1</name>
</gene>
<accession>G2YPF2</accession>
<dbReference type="Proteomes" id="UP000008177">
    <property type="component" value="Unplaced contigs"/>
</dbReference>
<protein>
    <submittedName>
        <fullName evidence="1">Uncharacterized protein</fullName>
    </submittedName>
</protein>
<dbReference type="EMBL" id="FQ790347">
    <property type="protein sequence ID" value="CCD53500.1"/>
    <property type="molecule type" value="Genomic_DNA"/>
</dbReference>
<dbReference type="HOGENOM" id="CLU_2497641_0_0_1"/>
<evidence type="ECO:0000313" key="2">
    <source>
        <dbReference type="Proteomes" id="UP000008177"/>
    </source>
</evidence>
<dbReference type="InParanoid" id="G2YPF2"/>
<organism evidence="1 2">
    <name type="scientific">Botryotinia fuckeliana (strain T4)</name>
    <name type="common">Noble rot fungus</name>
    <name type="synonym">Botrytis cinerea</name>
    <dbReference type="NCBI Taxonomy" id="999810"/>
    <lineage>
        <taxon>Eukaryota</taxon>
        <taxon>Fungi</taxon>
        <taxon>Dikarya</taxon>
        <taxon>Ascomycota</taxon>
        <taxon>Pezizomycotina</taxon>
        <taxon>Leotiomycetes</taxon>
        <taxon>Helotiales</taxon>
        <taxon>Sclerotiniaceae</taxon>
        <taxon>Botrytis</taxon>
    </lineage>
</organism>
<evidence type="ECO:0000313" key="1">
    <source>
        <dbReference type="EMBL" id="CCD53500.1"/>
    </source>
</evidence>
<sequence length="86" mass="9789">MHARAQMKSETFKANRGPKISAARLLTLAVTNPKALEFVLLSNSKYTVAYTIAMVRLGVDVISSKLFKWQHPEHDAKAFKRFQRAR</sequence>
<proteinExistence type="predicted"/>
<name>G2YPF2_BOTF4</name>